<evidence type="ECO:0000256" key="1">
    <source>
        <dbReference type="ARBA" id="ARBA00022679"/>
    </source>
</evidence>
<dbReference type="GO" id="GO:0000166">
    <property type="term" value="F:nucleotide binding"/>
    <property type="evidence" value="ECO:0007669"/>
    <property type="project" value="UniProtKB-KW"/>
</dbReference>
<proteinExistence type="predicted"/>
<keyword evidence="5" id="KW-1185">Reference proteome</keyword>
<evidence type="ECO:0000313" key="5">
    <source>
        <dbReference type="Proteomes" id="UP001249851"/>
    </source>
</evidence>
<feature type="domain" description="GDP-fucose pyrophosphorylase" evidence="3">
    <location>
        <begin position="102"/>
        <end position="511"/>
    </location>
</feature>
<gene>
    <name evidence="4" type="ORF">P5673_015285</name>
</gene>
<keyword evidence="1" id="KW-0808">Transferase</keyword>
<dbReference type="Proteomes" id="UP001249851">
    <property type="component" value="Unassembled WGS sequence"/>
</dbReference>
<reference evidence="4" key="1">
    <citation type="journal article" date="2023" name="G3 (Bethesda)">
        <title>Whole genome assembly and annotation of the endangered Caribbean coral Acropora cervicornis.</title>
        <authorList>
            <person name="Selwyn J.D."/>
            <person name="Vollmer S.V."/>
        </authorList>
    </citation>
    <scope>NUCLEOTIDE SEQUENCE</scope>
    <source>
        <strain evidence="4">K2</strain>
    </source>
</reference>
<protein>
    <submittedName>
        <fullName evidence="4">Fucose-1-phosphate guanylyltransferase</fullName>
    </submittedName>
</protein>
<dbReference type="InterPro" id="IPR011004">
    <property type="entry name" value="Trimer_LpxA-like_sf"/>
</dbReference>
<dbReference type="GO" id="GO:0016779">
    <property type="term" value="F:nucleotidyltransferase activity"/>
    <property type="evidence" value="ECO:0007669"/>
    <property type="project" value="UniProtKB-KW"/>
</dbReference>
<accession>A0AAD9V5E7</accession>
<evidence type="ECO:0000256" key="2">
    <source>
        <dbReference type="ARBA" id="ARBA00022741"/>
    </source>
</evidence>
<dbReference type="SUPFAM" id="SSF51161">
    <property type="entry name" value="Trimeric LpxA-like enzymes"/>
    <property type="match status" value="1"/>
</dbReference>
<organism evidence="4 5">
    <name type="scientific">Acropora cervicornis</name>
    <name type="common">Staghorn coral</name>
    <dbReference type="NCBI Taxonomy" id="6130"/>
    <lineage>
        <taxon>Eukaryota</taxon>
        <taxon>Metazoa</taxon>
        <taxon>Cnidaria</taxon>
        <taxon>Anthozoa</taxon>
        <taxon>Hexacorallia</taxon>
        <taxon>Scleractinia</taxon>
        <taxon>Astrocoeniina</taxon>
        <taxon>Acroporidae</taxon>
        <taxon>Acropora</taxon>
    </lineage>
</organism>
<reference evidence="4" key="2">
    <citation type="journal article" date="2023" name="Science">
        <title>Genomic signatures of disease resistance in endangered staghorn corals.</title>
        <authorList>
            <person name="Vollmer S.V."/>
            <person name="Selwyn J.D."/>
            <person name="Despard B.A."/>
            <person name="Roesel C.L."/>
        </authorList>
    </citation>
    <scope>NUCLEOTIDE SEQUENCE</scope>
    <source>
        <strain evidence="4">K2</strain>
    </source>
</reference>
<sequence>MTTFSQTSNNIRKSTEEKLKLFESIRGKDVGDTPFWDAVVITALDEKQRDAYEIQLQSKLERGELPLGVKYHAFYDPPGPKIGNGGSVLVTIGDLLNIYDEKELMKTKVILLPAGGYSQRLPNASVLGKVFTALPIGDPPYQMLELQLAMMMDLPARMNPGLFVVASDCLEFFNSEGDWSLTNPGFTAFAHPSPIIIGTTHGVFVLSDHKVHFVHEFLHIKTLEGDCPVAQTTCRKFLHKPSKEIMRNHDITFLHNDEEHVFTDSAYFVDWDKAKSLFDFSKKIQPIDCEIDAYGDFLQALGPEACGDYAQNVANVTKETASLVEKRRKIFEFLQGTQLNVLLLNESKFYHLGTTKEYIHHLCKDPVFRHGESEEKEKTTCEQSCLIQCYQTLPSTIGQYTVLEYCDISSESSVGDNCIISNVLIPEGASIPNNTFMTTVCVTVGDVSGLFVTIVFGIEDNVKKMTKADDLGKLQYLGMPLDKVFALLNAKQDMSLESVSLWQVKLFPVFHSCKDSVRYAINMINSIKSGNELQVGDAKPVGKHLSMEDVLAIKDIKGTLKIRENLRIKILEP</sequence>
<dbReference type="EMBL" id="JARQWQ010000031">
    <property type="protein sequence ID" value="KAK2561886.1"/>
    <property type="molecule type" value="Genomic_DNA"/>
</dbReference>
<dbReference type="PANTHER" id="PTHR15045:SF1">
    <property type="entry name" value="FUCOSE-1-PHOSPHATE GUANYLYLTRANSFERASE"/>
    <property type="match status" value="1"/>
</dbReference>
<dbReference type="Pfam" id="PF07959">
    <property type="entry name" value="Fucose_pyrophosphorylase"/>
    <property type="match status" value="1"/>
</dbReference>
<dbReference type="GO" id="GO:0042350">
    <property type="term" value="P:GDP-L-fucose biosynthetic process"/>
    <property type="evidence" value="ECO:0007669"/>
    <property type="project" value="UniProtKB-ARBA"/>
</dbReference>
<dbReference type="AlphaFoldDB" id="A0AAD9V5E7"/>
<keyword evidence="2" id="KW-0547">Nucleotide-binding</keyword>
<evidence type="ECO:0000259" key="3">
    <source>
        <dbReference type="Pfam" id="PF07959"/>
    </source>
</evidence>
<dbReference type="PANTHER" id="PTHR15045">
    <property type="entry name" value="FUCOSE-1-PHOSPHATE GUANYLYLTRANSFERASE"/>
    <property type="match status" value="1"/>
</dbReference>
<keyword evidence="4" id="KW-0548">Nucleotidyltransferase</keyword>
<evidence type="ECO:0000313" key="4">
    <source>
        <dbReference type="EMBL" id="KAK2561886.1"/>
    </source>
</evidence>
<comment type="caution">
    <text evidence="4">The sequence shown here is derived from an EMBL/GenBank/DDBJ whole genome shotgun (WGS) entry which is preliminary data.</text>
</comment>
<name>A0AAD9V5E7_ACRCE</name>
<dbReference type="InterPro" id="IPR012887">
    <property type="entry name" value="GDP_fucose_pyrophosphorylase"/>
</dbReference>